<proteinExistence type="predicted"/>
<dbReference type="GO" id="GO:0004565">
    <property type="term" value="F:beta-galactosidase activity"/>
    <property type="evidence" value="ECO:0007669"/>
    <property type="project" value="UniProtKB-EC"/>
</dbReference>
<gene>
    <name evidence="1" type="ORF">AVDCRST_MAG41-252</name>
</gene>
<dbReference type="EMBL" id="CADCTP010000021">
    <property type="protein sequence ID" value="CAA9216174.1"/>
    <property type="molecule type" value="Genomic_DNA"/>
</dbReference>
<keyword evidence="1" id="KW-0378">Hydrolase</keyword>
<reference evidence="1" key="1">
    <citation type="submission" date="2020-02" db="EMBL/GenBank/DDBJ databases">
        <authorList>
            <person name="Meier V. D."/>
        </authorList>
    </citation>
    <scope>NUCLEOTIDE SEQUENCE</scope>
    <source>
        <strain evidence="1">AVDCRST_MAG41</strain>
    </source>
</reference>
<keyword evidence="1" id="KW-0326">Glycosidase</keyword>
<organism evidence="1">
    <name type="scientific">uncultured Mycobacteriales bacterium</name>
    <dbReference type="NCBI Taxonomy" id="581187"/>
    <lineage>
        <taxon>Bacteria</taxon>
        <taxon>Bacillati</taxon>
        <taxon>Actinomycetota</taxon>
        <taxon>Actinomycetes</taxon>
        <taxon>Mycobacteriales</taxon>
        <taxon>environmental samples</taxon>
    </lineage>
</organism>
<name>A0A6J4H9E3_9ACTN</name>
<dbReference type="EC" id="3.2.1.23" evidence="1"/>
<dbReference type="AlphaFoldDB" id="A0A6J4H9E3"/>
<evidence type="ECO:0000313" key="1">
    <source>
        <dbReference type="EMBL" id="CAA9216174.1"/>
    </source>
</evidence>
<accession>A0A6J4H9E3</accession>
<sequence length="983" mass="98072">MSVRSWLAGVAGVATMAALGVVVAEPAVAAPLSTVTLEPGTSSVSPQLGALSRSRVGTVFRSGPVGGPYRSVLTRGGTATTDLGAVTGPDLFAGIQDEPSPDAAPTGVLAVPGPTGVVLTRLLWVTTEQVRLGTVPLAAGERYLGQAGTALLVAVPGTGGYQLVRRPLGGTDVVLAGGARHASYRTLESDAGGALLHVGGTTLAYLDHGTGALTVLTTATQVQGTVLDAGRVGWIDGATLSTAPRTAPGTVSTSTLPVATAQYVSGDALAWAQWDPATRLHHLTYRAANGATRVVAAFPKGPDGDWRRAADVVPDGTGWFGVHTGGLGGAVSVRSAGPEFVSALYTAPRAPATARALTISGGRVAYVDDHTAAGWPNSVQVLAEDGVARPGAGPVALDTTPARGRYGVTQAVAHGSRTVLIRGNGRAEVAVGGTRVPVAAPPAVPADADVVGTDGRWLVHRHGGAHHLADLRSGTVTAVPPSDVDGGYRWTVSGNAVVKVPLAGGAAVPVLPADPGCTVTGVESRQGDVLVRCSSGQGRVHGAAGGAPLLTVPAADTSTRLGSGLLWRVAGGMVTATDYRTPGSAPVVAMTTDGRPYAVDREGPWVAGVDATGRVRVTLVPGPGVPPVASRYVPVEPYRLLDTRTTGGAVAAGADRSVPVTGAPAGTTAVAVSVTVTGPTAASWLAVYPDGRYGGSSTVNFAAAATETTHAVVPVRDGRIALRVGAGTAHAVLDVVGFHLQVVPEPSGELATVAPYRLFDSRTGTPLVAGSPRTVAVTGLPAVPWAVALNVTVTQPAAAGSLSVGGGSGTPPTTVSFPAGRSTAAMTVVRPANGNLVLTLSGGGAGAHVLLDVTGYASNSGTIDDARQADYFASGPTRLLDTRTGSPVAAGTDRRVQVAGTAGVPRGAGAVLLTVVSTRSTTAGWLSAYPTGPWPGTSTVNFQTGVTTANAALVPLAADGSISLRTGAGTTHVVLDVAGYLLR</sequence>
<protein>
    <submittedName>
        <fullName evidence="1">Beta-galactosidase</fullName>
        <ecNumber evidence="1">3.2.1.23</ecNumber>
    </submittedName>
</protein>